<name>A0A1Q5T372_9BACL</name>
<reference evidence="2" key="2">
    <citation type="submission" date="2017-01" db="EMBL/GenBank/DDBJ databases">
        <title>Genome sequencing and annotation of Geobacillus sp. 1017, a Hydrocarbon-Oxidizing Thermophilic Bacterium Isolated from a Heavy Oil Reservoir (China).</title>
        <authorList>
            <person name="Kadnikov V.V."/>
            <person name="Mardanov A.V."/>
            <person name="Poltaraus A.B."/>
            <person name="Sokolova D.S."/>
            <person name="Semenova E.M."/>
            <person name="Ravin N.V."/>
            <person name="Tourova T.P."/>
            <person name="Nazina T.N."/>
        </authorList>
    </citation>
    <scope>NUCLEOTIDE SEQUENCE [LARGE SCALE GENOMIC DNA]</scope>
    <source>
        <strain evidence="2">1017</strain>
    </source>
</reference>
<accession>A0A1Q5T372</accession>
<protein>
    <submittedName>
        <fullName evidence="1">Uncharacterized protein</fullName>
    </submittedName>
</protein>
<dbReference type="AlphaFoldDB" id="A0A1Q5T372"/>
<evidence type="ECO:0000313" key="1">
    <source>
        <dbReference type="EMBL" id="OKO94700.1"/>
    </source>
</evidence>
<dbReference type="Proteomes" id="UP000186030">
    <property type="component" value="Unassembled WGS sequence"/>
</dbReference>
<sequence>MCECFERKSVCWNMINGRECRQIVAETDGHARWFRWEADGCG</sequence>
<gene>
    <name evidence="1" type="ORF">BRO54_1415</name>
</gene>
<proteinExistence type="predicted"/>
<evidence type="ECO:0000313" key="2">
    <source>
        <dbReference type="Proteomes" id="UP000186030"/>
    </source>
</evidence>
<comment type="caution">
    <text evidence="1">The sequence shown here is derived from an EMBL/GenBank/DDBJ whole genome shotgun (WGS) entry which is preliminary data.</text>
</comment>
<reference evidence="1 2" key="1">
    <citation type="submission" date="2016-11" db="EMBL/GenBank/DDBJ databases">
        <authorList>
            <person name="Kadnikov V."/>
            <person name="Nazina T."/>
        </authorList>
    </citation>
    <scope>NUCLEOTIDE SEQUENCE [LARGE SCALE GENOMIC DNA]</scope>
    <source>
        <strain evidence="1 2">1017</strain>
    </source>
</reference>
<organism evidence="1 2">
    <name type="scientific">Geobacillus proteiniphilus</name>
    <dbReference type="NCBI Taxonomy" id="860353"/>
    <lineage>
        <taxon>Bacteria</taxon>
        <taxon>Bacillati</taxon>
        <taxon>Bacillota</taxon>
        <taxon>Bacilli</taxon>
        <taxon>Bacillales</taxon>
        <taxon>Anoxybacillaceae</taxon>
        <taxon>Geobacillus</taxon>
    </lineage>
</organism>
<dbReference type="EMBL" id="MQMG01000014">
    <property type="protein sequence ID" value="OKO94700.1"/>
    <property type="molecule type" value="Genomic_DNA"/>
</dbReference>